<comment type="caution">
    <text evidence="3">The sequence shown here is derived from an EMBL/GenBank/DDBJ whole genome shotgun (WGS) entry which is preliminary data.</text>
</comment>
<evidence type="ECO:0000313" key="3">
    <source>
        <dbReference type="EMBL" id="RAP73655.1"/>
    </source>
</evidence>
<dbReference type="InterPro" id="IPR052515">
    <property type="entry name" value="Gfo/Idh/MocA_Oxidoreductase"/>
</dbReference>
<dbReference type="Pfam" id="PF01408">
    <property type="entry name" value="GFO_IDH_MocA"/>
    <property type="match status" value="1"/>
</dbReference>
<sequence>MAKAIRVGIAGLGMMGQLHAKHLINMPGVEVTAACGTTHAKAEAFCASHTGGAARAYDDFDAMLEREQLDAVYICLPPYAHQGQVEAAARKGVAVFIEKPIALSTDIAERMVAAIEEAGVVSQVGYHNRFGTAVQELKRLIDDGTAGAPTLFDGRYECNSLHSPWWRDRSLSGGQVFEQAIHTYDLAMYFFGTPERISGFTANLNHQEAEGYTVEDTSAAVIRFRSGAMASITASNNAVPGQWNSCFTVICSKLTAHFKGANKAEFIFTGGAEPVRREVGSELDVYAAENESFIAALRGEGPEACPIREGLRSLRLVEKVMKSADEDGKLRDYE</sequence>
<evidence type="ECO:0000259" key="1">
    <source>
        <dbReference type="Pfam" id="PF01408"/>
    </source>
</evidence>
<feature type="domain" description="Gfo/Idh/MocA-like oxidoreductase N-terminal" evidence="1">
    <location>
        <begin position="5"/>
        <end position="126"/>
    </location>
</feature>
<name>A0A328TYD5_9BACL</name>
<dbReference type="RefSeq" id="WP_112885238.1">
    <property type="nucleotide sequence ID" value="NZ_QLUW01000006.1"/>
</dbReference>
<evidence type="ECO:0000313" key="4">
    <source>
        <dbReference type="Proteomes" id="UP000249260"/>
    </source>
</evidence>
<dbReference type="InterPro" id="IPR055170">
    <property type="entry name" value="GFO_IDH_MocA-like_dom"/>
</dbReference>
<keyword evidence="4" id="KW-1185">Reference proteome</keyword>
<dbReference type="AlphaFoldDB" id="A0A328TYD5"/>
<dbReference type="OrthoDB" id="9815825at2"/>
<dbReference type="Gene3D" id="3.30.360.10">
    <property type="entry name" value="Dihydrodipicolinate Reductase, domain 2"/>
    <property type="match status" value="1"/>
</dbReference>
<proteinExistence type="predicted"/>
<dbReference type="PANTHER" id="PTHR43249:SF1">
    <property type="entry name" value="D-GLUCOSIDE 3-DEHYDROGENASE"/>
    <property type="match status" value="1"/>
</dbReference>
<accession>A0A328TYD5</accession>
<dbReference type="PANTHER" id="PTHR43249">
    <property type="entry name" value="UDP-N-ACETYL-2-AMINO-2-DEOXY-D-GLUCURONATE OXIDASE"/>
    <property type="match status" value="1"/>
</dbReference>
<dbReference type="InterPro" id="IPR036291">
    <property type="entry name" value="NAD(P)-bd_dom_sf"/>
</dbReference>
<organism evidence="3 4">
    <name type="scientific">Paenibacillus montanisoli</name>
    <dbReference type="NCBI Taxonomy" id="2081970"/>
    <lineage>
        <taxon>Bacteria</taxon>
        <taxon>Bacillati</taxon>
        <taxon>Bacillota</taxon>
        <taxon>Bacilli</taxon>
        <taxon>Bacillales</taxon>
        <taxon>Paenibacillaceae</taxon>
        <taxon>Paenibacillus</taxon>
    </lineage>
</organism>
<evidence type="ECO:0000259" key="2">
    <source>
        <dbReference type="Pfam" id="PF22725"/>
    </source>
</evidence>
<feature type="domain" description="GFO/IDH/MocA-like oxidoreductase" evidence="2">
    <location>
        <begin position="134"/>
        <end position="255"/>
    </location>
</feature>
<protein>
    <submittedName>
        <fullName evidence="3">Gfo/Idh/MocA family oxidoreductase</fullName>
    </submittedName>
</protein>
<dbReference type="GO" id="GO:0000166">
    <property type="term" value="F:nucleotide binding"/>
    <property type="evidence" value="ECO:0007669"/>
    <property type="project" value="InterPro"/>
</dbReference>
<dbReference type="SUPFAM" id="SSF55347">
    <property type="entry name" value="Glyceraldehyde-3-phosphate dehydrogenase-like, C-terminal domain"/>
    <property type="match status" value="1"/>
</dbReference>
<dbReference type="InterPro" id="IPR000683">
    <property type="entry name" value="Gfo/Idh/MocA-like_OxRdtase_N"/>
</dbReference>
<dbReference type="Proteomes" id="UP000249260">
    <property type="component" value="Unassembled WGS sequence"/>
</dbReference>
<dbReference type="Pfam" id="PF22725">
    <property type="entry name" value="GFO_IDH_MocA_C3"/>
    <property type="match status" value="1"/>
</dbReference>
<dbReference type="EMBL" id="QLUW01000006">
    <property type="protein sequence ID" value="RAP73655.1"/>
    <property type="molecule type" value="Genomic_DNA"/>
</dbReference>
<reference evidence="3 4" key="1">
    <citation type="submission" date="2018-06" db="EMBL/GenBank/DDBJ databases">
        <title>Paenibacillus montanisoli sp. nov., isolated from mountain area soil.</title>
        <authorList>
            <person name="Wu M."/>
        </authorList>
    </citation>
    <scope>NUCLEOTIDE SEQUENCE [LARGE SCALE GENOMIC DNA]</scope>
    <source>
        <strain evidence="3 4">RA17</strain>
    </source>
</reference>
<gene>
    <name evidence="3" type="ORF">DL346_25650</name>
</gene>
<dbReference type="SUPFAM" id="SSF51735">
    <property type="entry name" value="NAD(P)-binding Rossmann-fold domains"/>
    <property type="match status" value="1"/>
</dbReference>
<dbReference type="Gene3D" id="3.40.50.720">
    <property type="entry name" value="NAD(P)-binding Rossmann-like Domain"/>
    <property type="match status" value="1"/>
</dbReference>